<feature type="compositionally biased region" description="Basic and acidic residues" evidence="1">
    <location>
        <begin position="94"/>
        <end position="103"/>
    </location>
</feature>
<feature type="compositionally biased region" description="Low complexity" evidence="1">
    <location>
        <begin position="152"/>
        <end position="167"/>
    </location>
</feature>
<gene>
    <name evidence="2" type="ORF">NCTC9177_03370</name>
</gene>
<feature type="region of interest" description="Disordered" evidence="1">
    <location>
        <begin position="73"/>
        <end position="258"/>
    </location>
</feature>
<comment type="caution">
    <text evidence="2">The sequence shown here is derived from an EMBL/GenBank/DDBJ whole genome shotgun (WGS) entry which is preliminary data.</text>
</comment>
<feature type="compositionally biased region" description="Low complexity" evidence="1">
    <location>
        <begin position="80"/>
        <end position="93"/>
    </location>
</feature>
<proteinExistence type="predicted"/>
<accession>A0A7H4MGN9</accession>
<dbReference type="AlphaFoldDB" id="A0A7H4MGN9"/>
<feature type="compositionally biased region" description="Low complexity" evidence="1">
    <location>
        <begin position="128"/>
        <end position="142"/>
    </location>
</feature>
<protein>
    <submittedName>
        <fullName evidence="2">Uncharacterized protein</fullName>
    </submittedName>
</protein>
<reference evidence="2 3" key="1">
    <citation type="submission" date="2018-06" db="EMBL/GenBank/DDBJ databases">
        <authorList>
            <consortium name="Pathogen Informatics"/>
            <person name="Doyle S."/>
        </authorList>
    </citation>
    <scope>NUCLEOTIDE SEQUENCE [LARGE SCALE GENOMIC DNA]</scope>
    <source>
        <strain evidence="2 3">NCTC9177</strain>
    </source>
</reference>
<sequence>MRIVSRLLIRRRLWLIRLRRRLSGIRIVSRLLIWRRLWLIPLRRRLSGIRIVSRLLIRRRLWLIRLAAQAERHTDRKSAADTAPALADTPAAPADRHAEHKPAADTAPTLAGTPAAPAERHTDRKSAADTAPALADTPAAQAEQHAKHKPAADTAPALAGTPAAPADQHADRKPAADTAPALAGTPAAGNPLPADKQAQRPDGQPRIQPTPVARQWPPLLHPRAQRYYDHSATDRKGRNLQGARRWRRKTGHRRRRQAHRWRCIAPPLHRHPSVCRRKAPRRFYAPWVGKLLGQTLTSRQRAA</sequence>
<feature type="compositionally biased region" description="Low complexity" evidence="1">
    <location>
        <begin position="104"/>
        <end position="117"/>
    </location>
</feature>
<evidence type="ECO:0000313" key="2">
    <source>
        <dbReference type="EMBL" id="STS89489.1"/>
    </source>
</evidence>
<feature type="compositionally biased region" description="Basic residues" evidence="1">
    <location>
        <begin position="244"/>
        <end position="258"/>
    </location>
</feature>
<organism evidence="2 3">
    <name type="scientific">Klebsiella variicola</name>
    <dbReference type="NCBI Taxonomy" id="244366"/>
    <lineage>
        <taxon>Bacteria</taxon>
        <taxon>Pseudomonadati</taxon>
        <taxon>Pseudomonadota</taxon>
        <taxon>Gammaproteobacteria</taxon>
        <taxon>Enterobacterales</taxon>
        <taxon>Enterobacteriaceae</taxon>
        <taxon>Klebsiella/Raoultella group</taxon>
        <taxon>Klebsiella</taxon>
        <taxon>Klebsiella pneumoniae complex</taxon>
    </lineage>
</organism>
<evidence type="ECO:0000313" key="3">
    <source>
        <dbReference type="Proteomes" id="UP000254545"/>
    </source>
</evidence>
<name>A0A7H4MGN9_KLEVA</name>
<feature type="compositionally biased region" description="Basic and acidic residues" evidence="1">
    <location>
        <begin position="118"/>
        <end position="127"/>
    </location>
</feature>
<feature type="compositionally biased region" description="Basic and acidic residues" evidence="1">
    <location>
        <begin position="226"/>
        <end position="237"/>
    </location>
</feature>
<feature type="compositionally biased region" description="Low complexity" evidence="1">
    <location>
        <begin position="176"/>
        <end position="194"/>
    </location>
</feature>
<evidence type="ECO:0000256" key="1">
    <source>
        <dbReference type="SAM" id="MobiDB-lite"/>
    </source>
</evidence>
<dbReference type="Proteomes" id="UP000254545">
    <property type="component" value="Unassembled WGS sequence"/>
</dbReference>
<dbReference type="EMBL" id="UGKR01000003">
    <property type="protein sequence ID" value="STS89489.1"/>
    <property type="molecule type" value="Genomic_DNA"/>
</dbReference>